<keyword evidence="2" id="KW-1185">Reference proteome</keyword>
<protein>
    <submittedName>
        <fullName evidence="1">Amino acid ABC transporter permease</fullName>
    </submittedName>
</protein>
<dbReference type="Proteomes" id="UP001061991">
    <property type="component" value="Plasmid p_unnamed3"/>
</dbReference>
<dbReference type="EMBL" id="CP104970">
    <property type="protein sequence ID" value="UXN57386.1"/>
    <property type="molecule type" value="Genomic_DNA"/>
</dbReference>
<name>A0ACD4CUX3_9HYPH</name>
<gene>
    <name evidence="1" type="ORF">N8E88_03235</name>
</gene>
<proteinExistence type="predicted"/>
<evidence type="ECO:0000313" key="2">
    <source>
        <dbReference type="Proteomes" id="UP001061991"/>
    </source>
</evidence>
<reference evidence="1" key="1">
    <citation type="submission" date="2022-09" db="EMBL/GenBank/DDBJ databases">
        <title>Interaction between co-microsymbionts with complementary sets of symbiotic genes in legume-rhizobium systems.</title>
        <authorList>
            <person name="Safronova V."/>
            <person name="Sazanova A."/>
            <person name="Afonin A."/>
            <person name="Chirak E."/>
        </authorList>
    </citation>
    <scope>NUCLEOTIDE SEQUENCE</scope>
    <source>
        <strain evidence="1">A18/3m</strain>
    </source>
</reference>
<evidence type="ECO:0000313" key="1">
    <source>
        <dbReference type="EMBL" id="UXN57386.1"/>
    </source>
</evidence>
<keyword evidence="1" id="KW-0614">Plasmid</keyword>
<accession>A0ACD4CUX3</accession>
<organism evidence="1 2">
    <name type="scientific">Phyllobacterium zundukense</name>
    <dbReference type="NCBI Taxonomy" id="1867719"/>
    <lineage>
        <taxon>Bacteria</taxon>
        <taxon>Pseudomonadati</taxon>
        <taxon>Pseudomonadota</taxon>
        <taxon>Alphaproteobacteria</taxon>
        <taxon>Hyphomicrobiales</taxon>
        <taxon>Phyllobacteriaceae</taxon>
        <taxon>Phyllobacterium</taxon>
    </lineage>
</organism>
<sequence>MSHFVTTAEKPALPRPVDPSERGVAGWLRRHLFSSWSSTAITLIMLLLLGKLAWLFLDWAVFRAVWSVPSAPSPDTQACRTADAGACWALIREKYRFILFGLYPYAEQWRAALSVLIFISLYPLSADRRLWGWKLVMLWVAGLATVFVLMYGGVMGLAYVPEDQWGGLPVTLMLATFGIALALPLAVVVALGRSSANPTVRTMCVIYVELIRGIPLISVLFMASVMFPLFLPDGMNFSKLLRAQLGIVLFMGAYLSETIRGGLQAVPAGQSEAAQSLGLGYWKTMYFVVMPQALTLVLPPIISLCIGLFKSTSLVMIIGIFDLLNAGKRAIAEPAWQGFGAEAYIFVGAIYFAFCFSMARFGAGLEKRLRRDR</sequence>
<geneLocation type="plasmid" evidence="1 2">
    <name>p_unnamed3</name>
</geneLocation>